<proteinExistence type="predicted"/>
<gene>
    <name evidence="1" type="ORF">PYX00_002283</name>
</gene>
<evidence type="ECO:0008006" key="2">
    <source>
        <dbReference type="Google" id="ProtNLM"/>
    </source>
</evidence>
<evidence type="ECO:0000313" key="1">
    <source>
        <dbReference type="EMBL" id="KAL0281233.1"/>
    </source>
</evidence>
<sequence>MTKRACPFEVGVLRQFKVHINNFECDKASLREMQNKTVEKLFSAQKKLLSPSINNNQEILPFGKVKTLKQKSVSNYIQCKNQNPAKESIVNNSIIPSSGLSNCSYCDSITDNVFKCNICNDLYCHACSFVDYNVMNDDVRICITCS</sequence>
<dbReference type="EMBL" id="JARGDH010000001">
    <property type="protein sequence ID" value="KAL0281233.1"/>
    <property type="molecule type" value="Genomic_DNA"/>
</dbReference>
<name>A0AAW2IHF4_9NEOP</name>
<dbReference type="AlphaFoldDB" id="A0AAW2IHF4"/>
<reference evidence="1" key="1">
    <citation type="journal article" date="2024" name="Gigascience">
        <title>Chromosome-level genome of the poultry shaft louse Menopon gallinae provides insight into the host-switching and adaptive evolution of parasitic lice.</title>
        <authorList>
            <person name="Xu Y."/>
            <person name="Ma L."/>
            <person name="Liu S."/>
            <person name="Liang Y."/>
            <person name="Liu Q."/>
            <person name="He Z."/>
            <person name="Tian L."/>
            <person name="Duan Y."/>
            <person name="Cai W."/>
            <person name="Li H."/>
            <person name="Song F."/>
        </authorList>
    </citation>
    <scope>NUCLEOTIDE SEQUENCE</scope>
    <source>
        <strain evidence="1">Cailab_2023a</strain>
    </source>
</reference>
<protein>
    <recommendedName>
        <fullName evidence="2">Apoptosis regulatory protein Siva</fullName>
    </recommendedName>
</protein>
<accession>A0AAW2IHF4</accession>
<comment type="caution">
    <text evidence="1">The sequence shown here is derived from an EMBL/GenBank/DDBJ whole genome shotgun (WGS) entry which is preliminary data.</text>
</comment>
<organism evidence="1">
    <name type="scientific">Menopon gallinae</name>
    <name type="common">poultry shaft louse</name>
    <dbReference type="NCBI Taxonomy" id="328185"/>
    <lineage>
        <taxon>Eukaryota</taxon>
        <taxon>Metazoa</taxon>
        <taxon>Ecdysozoa</taxon>
        <taxon>Arthropoda</taxon>
        <taxon>Hexapoda</taxon>
        <taxon>Insecta</taxon>
        <taxon>Pterygota</taxon>
        <taxon>Neoptera</taxon>
        <taxon>Paraneoptera</taxon>
        <taxon>Psocodea</taxon>
        <taxon>Troctomorpha</taxon>
        <taxon>Phthiraptera</taxon>
        <taxon>Amblycera</taxon>
        <taxon>Menoponidae</taxon>
        <taxon>Menopon</taxon>
    </lineage>
</organism>